<sequence>MKKVYHKFMSLLVVLVAALQANAGTWSYDWPISATKDKEAGFYNLGSDKTLTTQTRILKEREWTINVPEGCYLGFTTTSGQIVGKVESGVLPVDGFNLVSGSFEGKIKRVSVQSRVVASVAEVTVSVNGKAYTASETPSSIAGDKLVEHTFTSDDIQEGEIKMEFSQTGASKPFYIKKIEVEWEEEAPAFEAPVLSVAAGTYDEAQTVSITAPEGCEIVYTTDGSNPRASETAIIYSAPFTVAETTTVKAVARKEGVYGAVATVQYVIRKDPGISFEKSELTVEWPDDAAGVYLNNPNRVSVSYQCDDNAVAYVDKTGWITTVEKGETTVRAIFTGDDTYYPAEASYRLYVVAKPPMDAPAITPDGGVFDEEVTVTFTATDERARTIWYVIGDAEPEVDQWGLLQEFEINHEPAMTKTFTESTTIWVQAVGDNIWSDVKKATFTVNQKLAAKFTAAQTEVSVASWHFDSEDEMSDWTVTKDTQWTMTASDYSYTVPAFTSVNPSSKYSLYHPYDRNYVSDAAYTPEMVIPENAKVRFWAVFNPVWIYDANLQLIVVEGGSNGTVVWDAFRVSQEAAIDDAKWTQYTVDLSAFAGKTVELAFLYQGTYGEAVMIDDMEIVTANTGDDAVASIVTGEQIDFVDLSRGYPVAWEWSFPGAETETSVEQNPTVVYSNAGSYDVTLTVTNEKGEKNTVTRKNFINVRGIPPTAVIGVPAQAYYSPEAALVVPVGVDLTFTDLTEGKVDSREWKIEGADITTSADKEVTFRYTQAGVYDLDLTVKNSVGESTTYLYQIKAGQEANVWNIAASENPDLTSIALGWYGYYGGTNWLDMPAFAEKFAKPLAPAEISSVNVYFAKATVASADAPVVVSIAKAEDGLPGEVIATSQLKASELVDASETYNDPTVFMFESPVRVETEFFITIGEFPNEDGDDIAMYLARRNMGDRNTAFHQLEVLDDSYRPTGEREWVENTDEGGISFAISPRLTYIGGTSGIDSVDGAYDPEAPAEYYNLQGIRIPSDRVVPGIYVVRQGGTTRKVLVK</sequence>
<dbReference type="SUPFAM" id="SSF49299">
    <property type="entry name" value="PKD domain"/>
    <property type="match status" value="2"/>
</dbReference>
<organism evidence="3 4">
    <name type="scientific">Muribaculum intestinale</name>
    <dbReference type="NCBI Taxonomy" id="1796646"/>
    <lineage>
        <taxon>Bacteria</taxon>
        <taxon>Pseudomonadati</taxon>
        <taxon>Bacteroidota</taxon>
        <taxon>Bacteroidia</taxon>
        <taxon>Bacteroidales</taxon>
        <taxon>Muribaculaceae</taxon>
        <taxon>Muribaculum</taxon>
    </lineage>
</organism>
<feature type="chain" id="PRO_5008529369" description="PKD domain-containing protein" evidence="1">
    <location>
        <begin position="24"/>
        <end position="1038"/>
    </location>
</feature>
<evidence type="ECO:0000313" key="3">
    <source>
        <dbReference type="EMBL" id="ANU63964.1"/>
    </source>
</evidence>
<keyword evidence="4" id="KW-1185">Reference proteome</keyword>
<proteinExistence type="predicted"/>
<dbReference type="InterPro" id="IPR059177">
    <property type="entry name" value="GH29D-like_dom"/>
</dbReference>
<dbReference type="Pfam" id="PF13290">
    <property type="entry name" value="CHB_HEX_C_1"/>
    <property type="match status" value="1"/>
</dbReference>
<dbReference type="InterPro" id="IPR035986">
    <property type="entry name" value="PKD_dom_sf"/>
</dbReference>
<dbReference type="SMART" id="SM00089">
    <property type="entry name" value="PKD"/>
    <property type="match status" value="2"/>
</dbReference>
<reference evidence="4" key="1">
    <citation type="submission" date="2016-04" db="EMBL/GenBank/DDBJ databases">
        <title>Complete Genome Sequences of Twelve Strains of a Stable Defined Moderately Diverse Mouse Microbiota 2 (sDMDMm2).</title>
        <authorList>
            <person name="Uchimura Y."/>
            <person name="Wyss M."/>
            <person name="Brugiroux S."/>
            <person name="Limenitakis J.P."/>
            <person name="Stecher B."/>
            <person name="McCoy K.D."/>
            <person name="Macpherson A.J."/>
        </authorList>
    </citation>
    <scope>NUCLEOTIDE SEQUENCE [LARGE SCALE GENOMIC DNA]</scope>
    <source>
        <strain evidence="4">YL27</strain>
    </source>
</reference>
<dbReference type="Pfam" id="PF00801">
    <property type="entry name" value="PKD"/>
    <property type="match status" value="2"/>
</dbReference>
<dbReference type="InterPro" id="IPR022409">
    <property type="entry name" value="PKD/Chitinase_dom"/>
</dbReference>
<accession>A0A1Z2XHM9</accession>
<accession>A0A1B1SAY5</accession>
<dbReference type="NCBIfam" id="NF038128">
    <property type="entry name" value="choice_anch_J"/>
    <property type="match status" value="1"/>
</dbReference>
<dbReference type="Proteomes" id="UP000186351">
    <property type="component" value="Chromosome"/>
</dbReference>
<dbReference type="GeneID" id="65537141"/>
<dbReference type="EMBL" id="CP015402">
    <property type="protein sequence ID" value="ANU63964.1"/>
    <property type="molecule type" value="Genomic_DNA"/>
</dbReference>
<dbReference type="OrthoDB" id="1489094at2"/>
<dbReference type="AlphaFoldDB" id="A0A1B1SAY5"/>
<protein>
    <recommendedName>
        <fullName evidence="2">PKD domain-containing protein</fullName>
    </recommendedName>
</protein>
<feature type="domain" description="PKD" evidence="2">
    <location>
        <begin position="634"/>
        <end position="701"/>
    </location>
</feature>
<feature type="signal peptide" evidence="1">
    <location>
        <begin position="1"/>
        <end position="23"/>
    </location>
</feature>
<evidence type="ECO:0000256" key="1">
    <source>
        <dbReference type="SAM" id="SignalP"/>
    </source>
</evidence>
<dbReference type="InterPro" id="IPR000601">
    <property type="entry name" value="PKD_dom"/>
</dbReference>
<dbReference type="Gene3D" id="2.60.40.10">
    <property type="entry name" value="Immunoglobulins"/>
    <property type="match status" value="2"/>
</dbReference>
<keyword evidence="1" id="KW-0732">Signal</keyword>
<dbReference type="STRING" id="1796646.A4V02_09695"/>
<feature type="domain" description="PKD" evidence="2">
    <location>
        <begin position="728"/>
        <end position="788"/>
    </location>
</feature>
<dbReference type="RefSeq" id="WP_068961260.1">
    <property type="nucleotide sequence ID" value="NZ_CAJTAP010000029.1"/>
</dbReference>
<dbReference type="PROSITE" id="PS50093">
    <property type="entry name" value="PKD"/>
    <property type="match status" value="2"/>
</dbReference>
<dbReference type="CDD" id="cd00146">
    <property type="entry name" value="PKD"/>
    <property type="match status" value="2"/>
</dbReference>
<dbReference type="InterPro" id="IPR008964">
    <property type="entry name" value="Invasin/intimin_cell_adhesion"/>
</dbReference>
<dbReference type="KEGG" id="pary:A4V02_09695"/>
<dbReference type="SUPFAM" id="SSF49373">
    <property type="entry name" value="Invasin/intimin cell-adhesion fragments"/>
    <property type="match status" value="1"/>
</dbReference>
<name>A0A1B1SAY5_9BACT</name>
<gene>
    <name evidence="3" type="ORF">A4V02_09695</name>
</gene>
<evidence type="ECO:0000313" key="4">
    <source>
        <dbReference type="Proteomes" id="UP000186351"/>
    </source>
</evidence>
<dbReference type="InterPro" id="IPR013783">
    <property type="entry name" value="Ig-like_fold"/>
</dbReference>
<evidence type="ECO:0000259" key="2">
    <source>
        <dbReference type="PROSITE" id="PS50093"/>
    </source>
</evidence>